<evidence type="ECO:0000313" key="2">
    <source>
        <dbReference type="Proteomes" id="UP000253437"/>
    </source>
</evidence>
<sequence>MNLERIDYSSIEDFEIRLKPFNATYWNKILSFLNSIDDVTSFSCDSEDNVFVELDSSLLFYNCENSNKYKFNFDNVFICQFKSIASDGYNIRLYSNGVNFLSI</sequence>
<dbReference type="Proteomes" id="UP000253437">
    <property type="component" value="Unassembled WGS sequence"/>
</dbReference>
<name>A0A8B3DG38_VIBHA</name>
<evidence type="ECO:0000313" key="1">
    <source>
        <dbReference type="EMBL" id="RIV99176.1"/>
    </source>
</evidence>
<gene>
    <name evidence="1" type="ORF">DS957_028275</name>
</gene>
<organism evidence="1 2">
    <name type="scientific">Vibrio harveyi</name>
    <name type="common">Beneckea harveyi</name>
    <dbReference type="NCBI Taxonomy" id="669"/>
    <lineage>
        <taxon>Bacteria</taxon>
        <taxon>Pseudomonadati</taxon>
        <taxon>Pseudomonadota</taxon>
        <taxon>Gammaproteobacteria</taxon>
        <taxon>Vibrionales</taxon>
        <taxon>Vibrionaceae</taxon>
        <taxon>Vibrio</taxon>
    </lineage>
</organism>
<comment type="caution">
    <text evidence="1">The sequence shown here is derived from an EMBL/GenBank/DDBJ whole genome shotgun (WGS) entry which is preliminary data.</text>
</comment>
<accession>A0A8B3DG38</accession>
<proteinExistence type="predicted"/>
<dbReference type="AlphaFoldDB" id="A0A8B3DG38"/>
<reference evidence="1 2" key="1">
    <citation type="submission" date="2018-08" db="EMBL/GenBank/DDBJ databases">
        <title>Vibrio harveyi strains pathogenic to white snook Centropomus viridis Lockington (1877) and potential probiotic bacteria.</title>
        <authorList>
            <person name="Soto-Rodriguez S."/>
            <person name="Gomez-Gil B."/>
            <person name="Lozano-Olvera R."/>
        </authorList>
    </citation>
    <scope>NUCLEOTIDE SEQUENCE [LARGE SCALE GENOMIC DNA]</scope>
    <source>
        <strain evidence="1 2">CAIM 1508</strain>
    </source>
</reference>
<dbReference type="EMBL" id="QOUW02000261">
    <property type="protein sequence ID" value="RIV99176.1"/>
    <property type="molecule type" value="Genomic_DNA"/>
</dbReference>
<protein>
    <submittedName>
        <fullName evidence="1">Uncharacterized protein</fullName>
    </submittedName>
</protein>